<reference evidence="3" key="1">
    <citation type="submission" date="2022-05" db="EMBL/GenBank/DDBJ databases">
        <title>Genomic analysis of Brachybacterium sp. CBA3104.</title>
        <authorList>
            <person name="Roh S.W."/>
            <person name="Kim Y.B."/>
            <person name="Kim Y."/>
        </authorList>
    </citation>
    <scope>NUCLEOTIDE SEQUENCE</scope>
    <source>
        <strain evidence="3">CBA3104</strain>
    </source>
</reference>
<proteinExistence type="predicted"/>
<dbReference type="RefSeq" id="WP_249480049.1">
    <property type="nucleotide sequence ID" value="NZ_CP097218.1"/>
</dbReference>
<accession>A0ABY4NBA9</accession>
<keyword evidence="1" id="KW-0175">Coiled coil</keyword>
<evidence type="ECO:0000313" key="3">
    <source>
        <dbReference type="EMBL" id="UQN30664.1"/>
    </source>
</evidence>
<evidence type="ECO:0000256" key="1">
    <source>
        <dbReference type="SAM" id="Coils"/>
    </source>
</evidence>
<organism evidence="3 4">
    <name type="scientific">Brachybacterium kimchii</name>
    <dbReference type="NCBI Taxonomy" id="2942909"/>
    <lineage>
        <taxon>Bacteria</taxon>
        <taxon>Bacillati</taxon>
        <taxon>Actinomycetota</taxon>
        <taxon>Actinomycetes</taxon>
        <taxon>Micrococcales</taxon>
        <taxon>Dermabacteraceae</taxon>
        <taxon>Brachybacterium</taxon>
    </lineage>
</organism>
<evidence type="ECO:0000256" key="2">
    <source>
        <dbReference type="SAM" id="MobiDB-lite"/>
    </source>
</evidence>
<sequence>MTAAQVAVLVAKSATARGRLLEQLVKLLLKVWDDDREAMYDPDRVLARAAGSADLVEDAIERAFRTGYEFPRMSRRVDGLYVPDGPALEVPGYVRDGVSVLDVYQRPAEQYRYWISVQERQDELAKLLRDDPRDAGRRIEAFLPALDGTAEHAEAERLVTTLRGVDELEQAADALEREQVSLAERRVSDADAHGKATERAEVLADDDVSLARRAGTRAGLRSIKATKYRRVIHPELSKSGTCGLCVAASTQVYSVDQLMPIHDRCRCEQVEVRPGADYGQQFNDADLKAIYEAGVGTSAEDLKAVRFEITDNGELGAIIAPKRQAKPTRASKPATSPKTPSLGLDDQLSALRAALAAVDDNPKATDIERGYLRRRIQRVEDAVAKAAA</sequence>
<gene>
    <name evidence="3" type="ORF">M4486_05005</name>
</gene>
<evidence type="ECO:0000313" key="4">
    <source>
        <dbReference type="Proteomes" id="UP001055868"/>
    </source>
</evidence>
<keyword evidence="4" id="KW-1185">Reference proteome</keyword>
<dbReference type="Proteomes" id="UP001055868">
    <property type="component" value="Chromosome"/>
</dbReference>
<protein>
    <recommendedName>
        <fullName evidence="5">Phage head morphogenesis domain-containing protein</fullName>
    </recommendedName>
</protein>
<feature type="region of interest" description="Disordered" evidence="2">
    <location>
        <begin position="322"/>
        <end position="342"/>
    </location>
</feature>
<dbReference type="EMBL" id="CP097218">
    <property type="protein sequence ID" value="UQN30664.1"/>
    <property type="molecule type" value="Genomic_DNA"/>
</dbReference>
<feature type="coiled-coil region" evidence="1">
    <location>
        <begin position="158"/>
        <end position="185"/>
    </location>
</feature>
<evidence type="ECO:0008006" key="5">
    <source>
        <dbReference type="Google" id="ProtNLM"/>
    </source>
</evidence>
<name>A0ABY4NBA9_9MICO</name>